<evidence type="ECO:0008006" key="3">
    <source>
        <dbReference type="Google" id="ProtNLM"/>
    </source>
</evidence>
<organism evidence="1 2">
    <name type="scientific">Mannheimia indoligenes</name>
    <dbReference type="NCBI Taxonomy" id="3103145"/>
    <lineage>
        <taxon>Bacteria</taxon>
        <taxon>Pseudomonadati</taxon>
        <taxon>Pseudomonadota</taxon>
        <taxon>Gammaproteobacteria</taxon>
        <taxon>Pasteurellales</taxon>
        <taxon>Pasteurellaceae</taxon>
        <taxon>Mannheimia</taxon>
    </lineage>
</organism>
<name>A0ABU7ZGD2_9PAST</name>
<reference evidence="1" key="1">
    <citation type="submission" date="2023-12" db="EMBL/GenBank/DDBJ databases">
        <title>Mannheima indologenes sp. nov. proposed for Clade V organisms of Mannheimia.</title>
        <authorList>
            <person name="Christensen H."/>
        </authorList>
    </citation>
    <scope>NUCLEOTIDE SEQUENCE</scope>
    <source>
        <strain evidence="1">M14.4</strain>
    </source>
</reference>
<dbReference type="RefSeq" id="WP_283386898.1">
    <property type="nucleotide sequence ID" value="NZ_JBAJJM010000013.1"/>
</dbReference>
<evidence type="ECO:0000313" key="2">
    <source>
        <dbReference type="Proteomes" id="UP001432017"/>
    </source>
</evidence>
<gene>
    <name evidence="1" type="ORF">V6W77_09565</name>
</gene>
<sequence>MSKQYHFDIDYIDTRYNQKGRGAVAATSILDAKNRFKSSHPTCKVIACVRRDEIISSKNVVKQEPSRKKANEREDSSSLKNSLIGTAIGVGIGWLLKKK</sequence>
<comment type="caution">
    <text evidence="1">The sequence shown here is derived from an EMBL/GenBank/DDBJ whole genome shotgun (WGS) entry which is preliminary data.</text>
</comment>
<dbReference type="Proteomes" id="UP001432017">
    <property type="component" value="Unassembled WGS sequence"/>
</dbReference>
<evidence type="ECO:0000313" key="1">
    <source>
        <dbReference type="EMBL" id="MEG9476515.1"/>
    </source>
</evidence>
<dbReference type="EMBL" id="JBAJJM010000013">
    <property type="protein sequence ID" value="MEG9476515.1"/>
    <property type="molecule type" value="Genomic_DNA"/>
</dbReference>
<proteinExistence type="predicted"/>
<accession>A0ABU7ZGD2</accession>
<keyword evidence="2" id="KW-1185">Reference proteome</keyword>
<protein>
    <recommendedName>
        <fullName evidence="3">DUF883 domain-containing protein</fullName>
    </recommendedName>
</protein>